<dbReference type="RefSeq" id="WP_285664406.1">
    <property type="nucleotide sequence ID" value="NZ_BSTX01000002.1"/>
</dbReference>
<dbReference type="SUPFAM" id="SSF81995">
    <property type="entry name" value="beta-sandwich domain of Sec23/24"/>
    <property type="match status" value="1"/>
</dbReference>
<dbReference type="PANTHER" id="PTHR30290:SF83">
    <property type="entry name" value="ABC TRANSPORTER SUBSTRATE-BINDING PROTEIN"/>
    <property type="match status" value="1"/>
</dbReference>
<dbReference type="InterPro" id="IPR000914">
    <property type="entry name" value="SBP_5_dom"/>
</dbReference>
<dbReference type="SUPFAM" id="SSF53850">
    <property type="entry name" value="Periplasmic binding protein-like II"/>
    <property type="match status" value="1"/>
</dbReference>
<dbReference type="InterPro" id="IPR039424">
    <property type="entry name" value="SBP_5"/>
</dbReference>
<proteinExistence type="predicted"/>
<comment type="caution">
    <text evidence="4">The sequence shown here is derived from an EMBL/GenBank/DDBJ whole genome shotgun (WGS) entry which is preliminary data.</text>
</comment>
<dbReference type="EMBL" id="BSTX01000002">
    <property type="protein sequence ID" value="GLZ79285.1"/>
    <property type="molecule type" value="Genomic_DNA"/>
</dbReference>
<evidence type="ECO:0000313" key="5">
    <source>
        <dbReference type="Proteomes" id="UP001165079"/>
    </source>
</evidence>
<keyword evidence="5" id="KW-1185">Reference proteome</keyword>
<dbReference type="Proteomes" id="UP001165079">
    <property type="component" value="Unassembled WGS sequence"/>
</dbReference>
<dbReference type="Gene3D" id="3.90.76.10">
    <property type="entry name" value="Dipeptide-binding Protein, Domain 1"/>
    <property type="match status" value="1"/>
</dbReference>
<dbReference type="Gene3D" id="3.40.190.10">
    <property type="entry name" value="Periplasmic binding protein-like II"/>
    <property type="match status" value="1"/>
</dbReference>
<feature type="compositionally biased region" description="Pro residues" evidence="1">
    <location>
        <begin position="1"/>
        <end position="25"/>
    </location>
</feature>
<feature type="transmembrane region" description="Helical" evidence="2">
    <location>
        <begin position="79"/>
        <end position="101"/>
    </location>
</feature>
<evidence type="ECO:0000259" key="3">
    <source>
        <dbReference type="Pfam" id="PF00496"/>
    </source>
</evidence>
<reference evidence="4" key="1">
    <citation type="submission" date="2023-03" db="EMBL/GenBank/DDBJ databases">
        <title>Actinorhabdospora filicis NBRC 111898.</title>
        <authorList>
            <person name="Ichikawa N."/>
            <person name="Sato H."/>
            <person name="Tonouchi N."/>
        </authorList>
    </citation>
    <scope>NUCLEOTIDE SEQUENCE</scope>
    <source>
        <strain evidence="4">NBRC 111898</strain>
    </source>
</reference>
<dbReference type="AlphaFoldDB" id="A0A9W6SLS3"/>
<dbReference type="GO" id="GO:0015833">
    <property type="term" value="P:peptide transport"/>
    <property type="evidence" value="ECO:0007669"/>
    <property type="project" value="TreeGrafter"/>
</dbReference>
<sequence length="605" mass="63764">MTQPPPPPHGAPPPEHGYQPYPYPQQPYQQVPPQYQQPPPPPPMAYAPQPQPHYQPQPPQAPWGAPPPPPAKKGPGAGLLIGGTAAVLVVVAVIVTLVITLTGKPPVNPVITGPSGEPAVGTNDAVLKIGISAPLSLLPGNAGYEQENTVLTALYAGLTRTDATTGMPVNRLAESITTTDSTVWTIKLRPGYTFHNGEPVTAKSFVDAWNFAADEVNDQFGAYAFQRIAGFAEAQKAATTMSGLQVLDDRTFTVTLTGPWAAFPTALAMPVWSPMAPACLANTTACDDRPIGNGPFQLSSGSRNGDLKLTRWDAFAGAKPQFGGIDVTYLPDPSAGPSALASGSVDFIRQGPGAAPTTAVTKPTGSFMYLGFPTDKNGYASPELRRAVSLAIDREAIAKAIGGLTPATSFTPTGMPGHKDGSCSDCRHDQVAAKTAFTQSGWDVKTPLEFQVSQYNQTALQYMTLVCNDVTASLGVQCKVTPTPSTEFAGKLADHGFTGGWASGWIPDQACAEAYLTPLYGKGNYFGYADPAFDQTLATANAMNSLETALPLYQQAEALLNAGMPVVPIAYKQYVAAIGERVVPETVVVDPASEAPQWDLMKVRK</sequence>
<feature type="compositionally biased region" description="Pro residues" evidence="1">
    <location>
        <begin position="35"/>
        <end position="72"/>
    </location>
</feature>
<accession>A0A9W6SLS3</accession>
<keyword evidence="2" id="KW-0812">Transmembrane</keyword>
<dbReference type="CDD" id="cd00995">
    <property type="entry name" value="PBP2_NikA_DppA_OppA_like"/>
    <property type="match status" value="1"/>
</dbReference>
<feature type="domain" description="Solute-binding protein family 5" evidence="3">
    <location>
        <begin position="168"/>
        <end position="525"/>
    </location>
</feature>
<name>A0A9W6SLS3_9ACTN</name>
<keyword evidence="2" id="KW-0472">Membrane</keyword>
<dbReference type="PANTHER" id="PTHR30290">
    <property type="entry name" value="PERIPLASMIC BINDING COMPONENT OF ABC TRANSPORTER"/>
    <property type="match status" value="1"/>
</dbReference>
<dbReference type="Pfam" id="PF00496">
    <property type="entry name" value="SBP_bac_5"/>
    <property type="match status" value="1"/>
</dbReference>
<gene>
    <name evidence="4" type="ORF">Afil01_40920</name>
</gene>
<dbReference type="Gene3D" id="3.10.105.10">
    <property type="entry name" value="Dipeptide-binding Protein, Domain 3"/>
    <property type="match status" value="1"/>
</dbReference>
<evidence type="ECO:0000256" key="1">
    <source>
        <dbReference type="SAM" id="MobiDB-lite"/>
    </source>
</evidence>
<protein>
    <recommendedName>
        <fullName evidence="3">Solute-binding protein family 5 domain-containing protein</fullName>
    </recommendedName>
</protein>
<evidence type="ECO:0000256" key="2">
    <source>
        <dbReference type="SAM" id="Phobius"/>
    </source>
</evidence>
<evidence type="ECO:0000313" key="4">
    <source>
        <dbReference type="EMBL" id="GLZ79285.1"/>
    </source>
</evidence>
<organism evidence="4 5">
    <name type="scientific">Actinorhabdospora filicis</name>
    <dbReference type="NCBI Taxonomy" id="1785913"/>
    <lineage>
        <taxon>Bacteria</taxon>
        <taxon>Bacillati</taxon>
        <taxon>Actinomycetota</taxon>
        <taxon>Actinomycetes</taxon>
        <taxon>Micromonosporales</taxon>
        <taxon>Micromonosporaceae</taxon>
        <taxon>Actinorhabdospora</taxon>
    </lineage>
</organism>
<feature type="region of interest" description="Disordered" evidence="1">
    <location>
        <begin position="1"/>
        <end position="76"/>
    </location>
</feature>
<keyword evidence="2" id="KW-1133">Transmembrane helix</keyword>
<dbReference type="GO" id="GO:1904680">
    <property type="term" value="F:peptide transmembrane transporter activity"/>
    <property type="evidence" value="ECO:0007669"/>
    <property type="project" value="TreeGrafter"/>
</dbReference>